<name>A0ABY2X9V5_9RHOB</name>
<evidence type="ECO:0000259" key="1">
    <source>
        <dbReference type="Pfam" id="PF00501"/>
    </source>
</evidence>
<organism evidence="3 4">
    <name type="scientific">Arenibacterium halophilum</name>
    <dbReference type="NCBI Taxonomy" id="2583821"/>
    <lineage>
        <taxon>Bacteria</taxon>
        <taxon>Pseudomonadati</taxon>
        <taxon>Pseudomonadota</taxon>
        <taxon>Alphaproteobacteria</taxon>
        <taxon>Rhodobacterales</taxon>
        <taxon>Paracoccaceae</taxon>
        <taxon>Arenibacterium</taxon>
    </lineage>
</organism>
<dbReference type="Pfam" id="PF00501">
    <property type="entry name" value="AMP-binding"/>
    <property type="match status" value="1"/>
</dbReference>
<dbReference type="InterPro" id="IPR020845">
    <property type="entry name" value="AMP-binding_CS"/>
</dbReference>
<reference evidence="3 4" key="1">
    <citation type="submission" date="2019-05" db="EMBL/GenBank/DDBJ databases">
        <title>Marivita sp. nov. isolated from sea sediment.</title>
        <authorList>
            <person name="Kim W."/>
        </authorList>
    </citation>
    <scope>NUCLEOTIDE SEQUENCE [LARGE SCALE GENOMIC DNA]</scope>
    <source>
        <strain evidence="3 4">CAU 1492</strain>
    </source>
</reference>
<dbReference type="PANTHER" id="PTHR43767:SF7">
    <property type="entry name" value="MEDIUM_LONG-CHAIN-FATTY-ACID--COA LIGASE FADD8"/>
    <property type="match status" value="1"/>
</dbReference>
<feature type="domain" description="AMP-dependent synthetase/ligase" evidence="1">
    <location>
        <begin position="9"/>
        <end position="373"/>
    </location>
</feature>
<dbReference type="InterPro" id="IPR025110">
    <property type="entry name" value="AMP-bd_C"/>
</dbReference>
<dbReference type="RefSeq" id="WP_138863712.1">
    <property type="nucleotide sequence ID" value="NZ_VCPC01000002.1"/>
</dbReference>
<dbReference type="EMBL" id="VCPC01000002">
    <property type="protein sequence ID" value="TMV13156.1"/>
    <property type="molecule type" value="Genomic_DNA"/>
</dbReference>
<evidence type="ECO:0000313" key="3">
    <source>
        <dbReference type="EMBL" id="TMV13156.1"/>
    </source>
</evidence>
<keyword evidence="4" id="KW-1185">Reference proteome</keyword>
<dbReference type="Gene3D" id="3.40.50.12780">
    <property type="entry name" value="N-terminal domain of ligase-like"/>
    <property type="match status" value="1"/>
</dbReference>
<dbReference type="PROSITE" id="PS00455">
    <property type="entry name" value="AMP_BINDING"/>
    <property type="match status" value="1"/>
</dbReference>
<dbReference type="SUPFAM" id="SSF56801">
    <property type="entry name" value="Acetyl-CoA synthetase-like"/>
    <property type="match status" value="1"/>
</dbReference>
<gene>
    <name evidence="3" type="ORF">FGK64_10345</name>
</gene>
<dbReference type="InterPro" id="IPR000873">
    <property type="entry name" value="AMP-dep_synth/lig_dom"/>
</dbReference>
<dbReference type="Pfam" id="PF13193">
    <property type="entry name" value="AMP-binding_C"/>
    <property type="match status" value="1"/>
</dbReference>
<dbReference type="InterPro" id="IPR050237">
    <property type="entry name" value="ATP-dep_AMP-bd_enzyme"/>
</dbReference>
<sequence length="518" mass="55965">MRLIDYFQKGLEHGPEQPAFVDGHSRLTYADADEIARRIASALHGRGLANGTRSALFSPNYASAFVGLVGIFHAGNVWVPTNARNSVDANVHMLNLTSCEVLFYHSDLEDAALDMIRQVPSLKLVVCLDRDGRDGAPSLDAFATAGDGTLPDVPDDEDRIASVFPTGGTTGLSKGAQWSHGTWGQMVQEFWANMPCEGRAVHLVAGPMTHAAGGLAVMAMARGATNVVIPKADPELIMQSIQEHGITHLYLPPTVLYMMLSHPNVRNYDYSSLQYFVLAAAPCAPEKLREALEVFGPVMCQCYGQAEAPMFISFLGRDVLSDAAKGNVAHRFASCGRPSLSVRTAILDDDGAEVPCGERGEIAVRGPLVFDGYVNNPKAMQSAFRAGWLLTGDVGYRDEDGFLYIVDRKKDMIVTGGFNVFSAEVEQVILSHPAVNDCAVVGVPDAKWGEAVKAVLELKAGSTAFDPSEIIELVKQQLGGVHAPKSVDVWQTLPRSPAGKVLKRDIREQFWVGETRAV</sequence>
<protein>
    <submittedName>
        <fullName evidence="3">AMP-binding protein</fullName>
    </submittedName>
</protein>
<evidence type="ECO:0000259" key="2">
    <source>
        <dbReference type="Pfam" id="PF13193"/>
    </source>
</evidence>
<feature type="domain" description="AMP-binding enzyme C-terminal" evidence="2">
    <location>
        <begin position="424"/>
        <end position="500"/>
    </location>
</feature>
<proteinExistence type="predicted"/>
<dbReference type="InterPro" id="IPR042099">
    <property type="entry name" value="ANL_N_sf"/>
</dbReference>
<evidence type="ECO:0000313" key="4">
    <source>
        <dbReference type="Proteomes" id="UP001191082"/>
    </source>
</evidence>
<dbReference type="Gene3D" id="3.30.300.30">
    <property type="match status" value="1"/>
</dbReference>
<dbReference type="InterPro" id="IPR045851">
    <property type="entry name" value="AMP-bd_C_sf"/>
</dbReference>
<dbReference type="PANTHER" id="PTHR43767">
    <property type="entry name" value="LONG-CHAIN-FATTY-ACID--COA LIGASE"/>
    <property type="match status" value="1"/>
</dbReference>
<accession>A0ABY2X9V5</accession>
<dbReference type="Proteomes" id="UP001191082">
    <property type="component" value="Unassembled WGS sequence"/>
</dbReference>
<comment type="caution">
    <text evidence="3">The sequence shown here is derived from an EMBL/GenBank/DDBJ whole genome shotgun (WGS) entry which is preliminary data.</text>
</comment>